<accession>A0A3E1KAL9</accession>
<dbReference type="AlphaFoldDB" id="A0A3E1KAL9"/>
<keyword evidence="3" id="KW-1185">Reference proteome</keyword>
<evidence type="ECO:0008006" key="4">
    <source>
        <dbReference type="Google" id="ProtNLM"/>
    </source>
</evidence>
<dbReference type="Proteomes" id="UP000260351">
    <property type="component" value="Unassembled WGS sequence"/>
</dbReference>
<organism evidence="2 3">
    <name type="scientific">Wenzhouxiangella sediminis</name>
    <dbReference type="NCBI Taxonomy" id="1792836"/>
    <lineage>
        <taxon>Bacteria</taxon>
        <taxon>Pseudomonadati</taxon>
        <taxon>Pseudomonadota</taxon>
        <taxon>Gammaproteobacteria</taxon>
        <taxon>Chromatiales</taxon>
        <taxon>Wenzhouxiangellaceae</taxon>
        <taxon>Wenzhouxiangella</taxon>
    </lineage>
</organism>
<dbReference type="RefSeq" id="WP_116649951.1">
    <property type="nucleotide sequence ID" value="NZ_QUZK01000020.1"/>
</dbReference>
<feature type="chain" id="PRO_5017703092" description="DUF4878 domain-containing protein" evidence="1">
    <location>
        <begin position="25"/>
        <end position="127"/>
    </location>
</feature>
<gene>
    <name evidence="2" type="ORF">DZC52_04590</name>
</gene>
<evidence type="ECO:0000313" key="3">
    <source>
        <dbReference type="Proteomes" id="UP000260351"/>
    </source>
</evidence>
<reference evidence="2 3" key="1">
    <citation type="submission" date="2018-08" db="EMBL/GenBank/DDBJ databases">
        <title>Wenzhouxiangella salilacus sp. nov., a novel bacterium isolated from a saline lake in Xinjiang Province, China.</title>
        <authorList>
            <person name="Han S."/>
        </authorList>
    </citation>
    <scope>NUCLEOTIDE SEQUENCE [LARGE SCALE GENOMIC DNA]</scope>
    <source>
        <strain evidence="2 3">XDB06</strain>
    </source>
</reference>
<name>A0A3E1KAL9_9GAMM</name>
<evidence type="ECO:0000256" key="1">
    <source>
        <dbReference type="SAM" id="SignalP"/>
    </source>
</evidence>
<dbReference type="PROSITE" id="PS51257">
    <property type="entry name" value="PROKAR_LIPOPROTEIN"/>
    <property type="match status" value="1"/>
</dbReference>
<proteinExistence type="predicted"/>
<keyword evidence="1" id="KW-0732">Signal</keyword>
<comment type="caution">
    <text evidence="2">The sequence shown here is derived from an EMBL/GenBank/DDBJ whole genome shotgun (WGS) entry which is preliminary data.</text>
</comment>
<sequence>MIIRKFLTIPLLLIGLTLAGCSNAPDRSTPENSIAGFMVAMQESDIEAVEYFMTPQTQEMFRQRLDSDSEGFIEAVENARTSYPEEPEFRVDIEGDRADVELINAPDLGLTDFTLKRIDGSWLISFD</sequence>
<dbReference type="EMBL" id="QUZK01000020">
    <property type="protein sequence ID" value="RFF31436.1"/>
    <property type="molecule type" value="Genomic_DNA"/>
</dbReference>
<evidence type="ECO:0000313" key="2">
    <source>
        <dbReference type="EMBL" id="RFF31436.1"/>
    </source>
</evidence>
<protein>
    <recommendedName>
        <fullName evidence="4">DUF4878 domain-containing protein</fullName>
    </recommendedName>
</protein>
<feature type="signal peptide" evidence="1">
    <location>
        <begin position="1"/>
        <end position="24"/>
    </location>
</feature>